<dbReference type="STRING" id="645991.Sgly_1262"/>
<gene>
    <name evidence="1" type="ordered locus">Sgly_1262</name>
</gene>
<reference evidence="1 2" key="1">
    <citation type="journal article" date="2011" name="Stand. Genomic Sci.">
        <title>Complete genome sequence of Syntrophobotulus glycolicus type strain (FlGlyR).</title>
        <authorList>
            <person name="Han C."/>
            <person name="Mwirichia R."/>
            <person name="Chertkov O."/>
            <person name="Held B."/>
            <person name="Lapidus A."/>
            <person name="Nolan M."/>
            <person name="Lucas S."/>
            <person name="Hammon N."/>
            <person name="Deshpande S."/>
            <person name="Cheng J.F."/>
            <person name="Tapia R."/>
            <person name="Goodwin L."/>
            <person name="Pitluck S."/>
            <person name="Huntemann M."/>
            <person name="Liolios K."/>
            <person name="Ivanova N."/>
            <person name="Pagani I."/>
            <person name="Mavromatis K."/>
            <person name="Ovchinikova G."/>
            <person name="Pati A."/>
            <person name="Chen A."/>
            <person name="Palaniappan K."/>
            <person name="Land M."/>
            <person name="Hauser L."/>
            <person name="Brambilla E.M."/>
            <person name="Rohde M."/>
            <person name="Spring S."/>
            <person name="Sikorski J."/>
            <person name="Goker M."/>
            <person name="Woyke T."/>
            <person name="Bristow J."/>
            <person name="Eisen J.A."/>
            <person name="Markowitz V."/>
            <person name="Hugenholtz P."/>
            <person name="Kyrpides N.C."/>
            <person name="Klenk H.P."/>
            <person name="Detter J.C."/>
        </authorList>
    </citation>
    <scope>NUCLEOTIDE SEQUENCE [LARGE SCALE GENOMIC DNA]</scope>
    <source>
        <strain evidence="2">DSM 8271 / FlGlyR</strain>
    </source>
</reference>
<proteinExistence type="predicted"/>
<sequence length="90" mass="9987">MLQDILTAIHKGEVLTLEQLGQRLQLSPAMVEMSLHQLSRMGYLAKEGLQLSGGTCQTPEKGCSGCSGRRASSHRPIYWYVLTERAKRAL</sequence>
<dbReference type="AlphaFoldDB" id="F0SV76"/>
<dbReference type="InterPro" id="IPR036390">
    <property type="entry name" value="WH_DNA-bd_sf"/>
</dbReference>
<dbReference type="RefSeq" id="WP_013624446.1">
    <property type="nucleotide sequence ID" value="NC_015172.1"/>
</dbReference>
<protein>
    <submittedName>
        <fullName evidence="1">Uncharacterized protein</fullName>
    </submittedName>
</protein>
<accession>F0SV76</accession>
<dbReference type="HOGENOM" id="CLU_2439727_0_0_9"/>
<name>F0SV76_SYNGF</name>
<dbReference type="InterPro" id="IPR036388">
    <property type="entry name" value="WH-like_DNA-bd_sf"/>
</dbReference>
<organism evidence="1 2">
    <name type="scientific">Syntrophobotulus glycolicus (strain DSM 8271 / FlGlyR)</name>
    <dbReference type="NCBI Taxonomy" id="645991"/>
    <lineage>
        <taxon>Bacteria</taxon>
        <taxon>Bacillati</taxon>
        <taxon>Bacillota</taxon>
        <taxon>Clostridia</taxon>
        <taxon>Eubacteriales</taxon>
        <taxon>Desulfitobacteriaceae</taxon>
        <taxon>Syntrophobotulus</taxon>
    </lineage>
</organism>
<evidence type="ECO:0000313" key="1">
    <source>
        <dbReference type="EMBL" id="ADY55576.1"/>
    </source>
</evidence>
<dbReference type="Gene3D" id="1.10.10.10">
    <property type="entry name" value="Winged helix-like DNA-binding domain superfamily/Winged helix DNA-binding domain"/>
    <property type="match status" value="1"/>
</dbReference>
<evidence type="ECO:0000313" key="2">
    <source>
        <dbReference type="Proteomes" id="UP000007488"/>
    </source>
</evidence>
<keyword evidence="2" id="KW-1185">Reference proteome</keyword>
<dbReference type="SUPFAM" id="SSF46785">
    <property type="entry name" value="Winged helix' DNA-binding domain"/>
    <property type="match status" value="1"/>
</dbReference>
<dbReference type="Proteomes" id="UP000007488">
    <property type="component" value="Chromosome"/>
</dbReference>
<reference evidence="2" key="2">
    <citation type="submission" date="2011-02" db="EMBL/GenBank/DDBJ databases">
        <title>The complete genome of Syntrophobotulus glycolicus DSM 8271.</title>
        <authorList>
            <person name="Lucas S."/>
            <person name="Copeland A."/>
            <person name="Lapidus A."/>
            <person name="Bruce D."/>
            <person name="Goodwin L."/>
            <person name="Pitluck S."/>
            <person name="Kyrpides N."/>
            <person name="Mavromatis K."/>
            <person name="Pagani I."/>
            <person name="Ivanova N."/>
            <person name="Mikhailova N."/>
            <person name="Chertkov O."/>
            <person name="Held B."/>
            <person name="Detter J.C."/>
            <person name="Tapia R."/>
            <person name="Han C."/>
            <person name="Land M."/>
            <person name="Hauser L."/>
            <person name="Markowitz V."/>
            <person name="Cheng J.-F."/>
            <person name="Hugenholtz P."/>
            <person name="Woyke T."/>
            <person name="Wu D."/>
            <person name="Spring S."/>
            <person name="Schroeder M."/>
            <person name="Brambilla E."/>
            <person name="Klenk H.-P."/>
            <person name="Eisen J.A."/>
        </authorList>
    </citation>
    <scope>NUCLEOTIDE SEQUENCE [LARGE SCALE GENOMIC DNA]</scope>
    <source>
        <strain evidence="2">DSM 8271 / FlGlyR</strain>
    </source>
</reference>
<dbReference type="EMBL" id="CP002547">
    <property type="protein sequence ID" value="ADY55576.1"/>
    <property type="molecule type" value="Genomic_DNA"/>
</dbReference>
<dbReference type="KEGG" id="sgy:Sgly_1262"/>